<dbReference type="Gene3D" id="3.40.190.10">
    <property type="entry name" value="Periplasmic binding protein-like II"/>
    <property type="match status" value="2"/>
</dbReference>
<accession>A0ABP9GLS4</accession>
<evidence type="ECO:0000256" key="2">
    <source>
        <dbReference type="ARBA" id="ARBA00022448"/>
    </source>
</evidence>
<gene>
    <name evidence="5" type="ORF">GCM10023205_03000</name>
</gene>
<evidence type="ECO:0000256" key="4">
    <source>
        <dbReference type="ARBA" id="ARBA00022764"/>
    </source>
</evidence>
<dbReference type="RefSeq" id="WP_345673354.1">
    <property type="nucleotide sequence ID" value="NZ_BAABHS010000001.1"/>
</dbReference>
<dbReference type="PROSITE" id="PS51318">
    <property type="entry name" value="TAT"/>
    <property type="match status" value="1"/>
</dbReference>
<dbReference type="PANTHER" id="PTHR30222:SF17">
    <property type="entry name" value="SPERMIDINE_PUTRESCINE-BINDING PERIPLASMIC PROTEIN"/>
    <property type="match status" value="1"/>
</dbReference>
<comment type="caution">
    <text evidence="5">The sequence shown here is derived from an EMBL/GenBank/DDBJ whole genome shotgun (WGS) entry which is preliminary data.</text>
</comment>
<dbReference type="Pfam" id="PF13416">
    <property type="entry name" value="SBP_bac_8"/>
    <property type="match status" value="1"/>
</dbReference>
<reference evidence="6" key="1">
    <citation type="journal article" date="2019" name="Int. J. Syst. Evol. Microbiol.">
        <title>The Global Catalogue of Microorganisms (GCM) 10K type strain sequencing project: providing services to taxonomists for standard genome sequencing and annotation.</title>
        <authorList>
            <consortium name="The Broad Institute Genomics Platform"/>
            <consortium name="The Broad Institute Genome Sequencing Center for Infectious Disease"/>
            <person name="Wu L."/>
            <person name="Ma J."/>
        </authorList>
    </citation>
    <scope>NUCLEOTIDE SEQUENCE [LARGE SCALE GENOMIC DNA]</scope>
    <source>
        <strain evidence="6">JCM 17986</strain>
    </source>
</reference>
<dbReference type="PRINTS" id="PR00909">
    <property type="entry name" value="SPERMDNBNDNG"/>
</dbReference>
<proteinExistence type="predicted"/>
<organism evidence="5 6">
    <name type="scientific">Yinghuangia aomiensis</name>
    <dbReference type="NCBI Taxonomy" id="676205"/>
    <lineage>
        <taxon>Bacteria</taxon>
        <taxon>Bacillati</taxon>
        <taxon>Actinomycetota</taxon>
        <taxon>Actinomycetes</taxon>
        <taxon>Kitasatosporales</taxon>
        <taxon>Streptomycetaceae</taxon>
        <taxon>Yinghuangia</taxon>
    </lineage>
</organism>
<evidence type="ECO:0000313" key="5">
    <source>
        <dbReference type="EMBL" id="GAA4946588.1"/>
    </source>
</evidence>
<keyword evidence="2" id="KW-0813">Transport</keyword>
<dbReference type="PANTHER" id="PTHR30222">
    <property type="entry name" value="SPERMIDINE/PUTRESCINE-BINDING PERIPLASMIC PROTEIN"/>
    <property type="match status" value="1"/>
</dbReference>
<dbReference type="InterPro" id="IPR001188">
    <property type="entry name" value="Sperm_putr-bd"/>
</dbReference>
<name>A0ABP9GLS4_9ACTN</name>
<dbReference type="CDD" id="cd13590">
    <property type="entry name" value="PBP2_PotD_PotF_like"/>
    <property type="match status" value="1"/>
</dbReference>
<keyword evidence="3" id="KW-0732">Signal</keyword>
<dbReference type="SUPFAM" id="SSF53850">
    <property type="entry name" value="Periplasmic binding protein-like II"/>
    <property type="match status" value="1"/>
</dbReference>
<sequence length="402" mass="44070">MHSFLSRLSPPTRAAAVRSLTSGRGALSRRSLLRGTAATGLLAATGTFAAACGDSGGGSDADVVFSNWPLYIDVDDKDKSKHPTLETFTQQTGLKVKYTEDINDNNEFFAKIQPQLAKGKDTKRDLIVLTNWLAAKMVRLGYVQKYNPANVPNAARNLDARFRGNSWDPQREFAYPWAELSTLIAYNAKATDGFRPTSVEDLLTNEKLKGKVSLLTEMRDTIGMVLLAMGKSPEKFTDDDFNAAIDKVQKAVDKQQIRRFTGNDYAQELGSGDIAACLAWSGDLVQIKAEHPEVEFVIPDHGYASSTDELLIPIKAQHKDNAERLVDFYYQPPVAAQLVASINYISPVSGIRDELLKISPDMANNPLVLPTPEVTAKGHAVRALTEDEESRYEAAFAKLTGA</sequence>
<dbReference type="InterPro" id="IPR006311">
    <property type="entry name" value="TAT_signal"/>
</dbReference>
<dbReference type="InterPro" id="IPR006059">
    <property type="entry name" value="SBP"/>
</dbReference>
<dbReference type="Proteomes" id="UP001500466">
    <property type="component" value="Unassembled WGS sequence"/>
</dbReference>
<dbReference type="EMBL" id="BAABHS010000001">
    <property type="protein sequence ID" value="GAA4946588.1"/>
    <property type="molecule type" value="Genomic_DNA"/>
</dbReference>
<comment type="subcellular location">
    <subcellularLocation>
        <location evidence="1">Periplasm</location>
    </subcellularLocation>
</comment>
<evidence type="ECO:0000256" key="3">
    <source>
        <dbReference type="ARBA" id="ARBA00022729"/>
    </source>
</evidence>
<evidence type="ECO:0000256" key="1">
    <source>
        <dbReference type="ARBA" id="ARBA00004418"/>
    </source>
</evidence>
<evidence type="ECO:0000313" key="6">
    <source>
        <dbReference type="Proteomes" id="UP001500466"/>
    </source>
</evidence>
<keyword evidence="4" id="KW-0574">Periplasm</keyword>
<protein>
    <submittedName>
        <fullName evidence="5">Spermidine/putrescine ABC transporter substrate-binding protein</fullName>
    </submittedName>
</protein>
<keyword evidence="6" id="KW-1185">Reference proteome</keyword>